<keyword evidence="4" id="KW-0012">Acyltransferase</keyword>
<dbReference type="GO" id="GO:0016407">
    <property type="term" value="F:acetyltransferase activity"/>
    <property type="evidence" value="ECO:0007669"/>
    <property type="project" value="InterPro"/>
</dbReference>
<dbReference type="Pfam" id="PF12464">
    <property type="entry name" value="Mac"/>
    <property type="match status" value="1"/>
</dbReference>
<protein>
    <recommendedName>
        <fullName evidence="6">Nodulation protein L</fullName>
    </recommendedName>
</protein>
<dbReference type="EMBL" id="MVDE01000004">
    <property type="protein sequence ID" value="PKQ68472.1"/>
    <property type="molecule type" value="Genomic_DNA"/>
</dbReference>
<dbReference type="CDD" id="cd03357">
    <property type="entry name" value="LbH_MAT_GAT"/>
    <property type="match status" value="1"/>
</dbReference>
<name>A0A2N3IDR4_9BACT</name>
<dbReference type="InterPro" id="IPR024688">
    <property type="entry name" value="Mac_dom"/>
</dbReference>
<gene>
    <name evidence="8" type="ORF">BZG01_04465</name>
</gene>
<dbReference type="AlphaFoldDB" id="A0A2N3IDR4"/>
<keyword evidence="9" id="KW-1185">Reference proteome</keyword>
<keyword evidence="2 8" id="KW-0808">Transferase</keyword>
<organism evidence="8 9">
    <name type="scientific">Labilibaculum manganireducens</name>
    <dbReference type="NCBI Taxonomy" id="1940525"/>
    <lineage>
        <taxon>Bacteria</taxon>
        <taxon>Pseudomonadati</taxon>
        <taxon>Bacteroidota</taxon>
        <taxon>Bacteroidia</taxon>
        <taxon>Marinilabiliales</taxon>
        <taxon>Marinifilaceae</taxon>
        <taxon>Labilibaculum</taxon>
    </lineage>
</organism>
<dbReference type="Pfam" id="PF00132">
    <property type="entry name" value="Hexapep"/>
    <property type="match status" value="1"/>
</dbReference>
<evidence type="ECO:0000256" key="6">
    <source>
        <dbReference type="ARBA" id="ARBA00067695"/>
    </source>
</evidence>
<sequence length="205" mass="22650">MKTEMQKCLDGEVFNTSNEENQSLIHKARKLTKSYNSTESTDAENRKDILRGLFAKLGDNVNIDTPFYCDYGKHIFVGSNVIININCTFVDCNKIEIGNNVLIASNVQIYTATHSTDVNERLVTDWDPGTELPFFRTYALPVKIEDNVWIGGGVIILPGVTIGKNSVIGAGSVVTKSIPENCVAVGNPCKIIRKINEQNRSHGKD</sequence>
<dbReference type="InterPro" id="IPR051159">
    <property type="entry name" value="Hexapeptide_acetyltransf"/>
</dbReference>
<dbReference type="InterPro" id="IPR011004">
    <property type="entry name" value="Trimer_LpxA-like_sf"/>
</dbReference>
<dbReference type="PANTHER" id="PTHR23416">
    <property type="entry name" value="SIALIC ACID SYNTHASE-RELATED"/>
    <property type="match status" value="1"/>
</dbReference>
<dbReference type="InterPro" id="IPR001451">
    <property type="entry name" value="Hexapep"/>
</dbReference>
<evidence type="ECO:0000256" key="3">
    <source>
        <dbReference type="ARBA" id="ARBA00022737"/>
    </source>
</evidence>
<feature type="domain" description="Maltose/galactoside acetyltransferase" evidence="7">
    <location>
        <begin position="5"/>
        <end position="59"/>
    </location>
</feature>
<reference evidence="8 9" key="1">
    <citation type="journal article" date="2017" name="Front. Microbiol.">
        <title>Labilibaculum manganireducens gen. nov., sp. nov. and Labilibaculum filiforme sp. nov., Novel Bacteroidetes Isolated from Subsurface Sediments of the Baltic Sea.</title>
        <authorList>
            <person name="Vandieken V."/>
            <person name="Marshall I.P."/>
            <person name="Niemann H."/>
            <person name="Engelen B."/>
            <person name="Cypionka H."/>
        </authorList>
    </citation>
    <scope>NUCLEOTIDE SEQUENCE [LARGE SCALE GENOMIC DNA]</scope>
    <source>
        <strain evidence="8 9">59.10-2M</strain>
    </source>
</reference>
<proteinExistence type="inferred from homology"/>
<evidence type="ECO:0000256" key="2">
    <source>
        <dbReference type="ARBA" id="ARBA00022679"/>
    </source>
</evidence>
<comment type="function">
    <text evidence="5">Acetyltransferase implicated in the O-acetylation of Nod factors.</text>
</comment>
<dbReference type="PROSITE" id="PS00101">
    <property type="entry name" value="HEXAPEP_TRANSFERASES"/>
    <property type="match status" value="1"/>
</dbReference>
<evidence type="ECO:0000259" key="7">
    <source>
        <dbReference type="SMART" id="SM01266"/>
    </source>
</evidence>
<accession>A0A2N3IDR4</accession>
<dbReference type="PANTHER" id="PTHR23416:SF23">
    <property type="entry name" value="ACETYLTRANSFERASE C18B11.09C-RELATED"/>
    <property type="match status" value="1"/>
</dbReference>
<evidence type="ECO:0000256" key="5">
    <source>
        <dbReference type="ARBA" id="ARBA00055587"/>
    </source>
</evidence>
<dbReference type="Proteomes" id="UP000233618">
    <property type="component" value="Unassembled WGS sequence"/>
</dbReference>
<dbReference type="Gene3D" id="2.160.10.10">
    <property type="entry name" value="Hexapeptide repeat proteins"/>
    <property type="match status" value="1"/>
</dbReference>
<dbReference type="InterPro" id="IPR018357">
    <property type="entry name" value="Hexapep_transf_CS"/>
</dbReference>
<evidence type="ECO:0000256" key="4">
    <source>
        <dbReference type="ARBA" id="ARBA00023315"/>
    </source>
</evidence>
<comment type="similarity">
    <text evidence="1">Belongs to the transferase hexapeptide repeat family.</text>
</comment>
<dbReference type="FunFam" id="2.160.10.10:FF:000025">
    <property type="entry name" value="Hexapeptide-repeat containing-acetyltransferase"/>
    <property type="match status" value="1"/>
</dbReference>
<evidence type="ECO:0000256" key="1">
    <source>
        <dbReference type="ARBA" id="ARBA00007274"/>
    </source>
</evidence>
<evidence type="ECO:0000313" key="8">
    <source>
        <dbReference type="EMBL" id="PKQ68472.1"/>
    </source>
</evidence>
<dbReference type="RefSeq" id="WP_101308633.1">
    <property type="nucleotide sequence ID" value="NZ_MVDE01000004.1"/>
</dbReference>
<keyword evidence="3" id="KW-0677">Repeat</keyword>
<evidence type="ECO:0000313" key="9">
    <source>
        <dbReference type="Proteomes" id="UP000233618"/>
    </source>
</evidence>
<dbReference type="GO" id="GO:0008374">
    <property type="term" value="F:O-acyltransferase activity"/>
    <property type="evidence" value="ECO:0007669"/>
    <property type="project" value="TreeGrafter"/>
</dbReference>
<dbReference type="SUPFAM" id="SSF51161">
    <property type="entry name" value="Trimeric LpxA-like enzymes"/>
    <property type="match status" value="1"/>
</dbReference>
<comment type="caution">
    <text evidence="8">The sequence shown here is derived from an EMBL/GenBank/DDBJ whole genome shotgun (WGS) entry which is preliminary data.</text>
</comment>
<dbReference type="SMART" id="SM01266">
    <property type="entry name" value="Mac"/>
    <property type="match status" value="1"/>
</dbReference>